<dbReference type="Gene3D" id="3.30.70.360">
    <property type="match status" value="2"/>
</dbReference>
<dbReference type="NCBIfam" id="TIGR01887">
    <property type="entry name" value="dipeptidaselike"/>
    <property type="match status" value="1"/>
</dbReference>
<dbReference type="PANTHER" id="PTHR43808">
    <property type="entry name" value="ACETYLORNITHINE DEACETYLASE"/>
    <property type="match status" value="1"/>
</dbReference>
<reference evidence="9 10" key="1">
    <citation type="submission" date="2021-03" db="EMBL/GenBank/DDBJ databases">
        <title>Caproiciproducens sp. nov. isolated from feces of cow.</title>
        <authorList>
            <person name="Choi J.-Y."/>
        </authorList>
    </citation>
    <scope>NUCLEOTIDE SEQUENCE [LARGE SCALE GENOMIC DNA]</scope>
    <source>
        <strain evidence="9 10">AGMB10547</strain>
    </source>
</reference>
<evidence type="ECO:0000256" key="7">
    <source>
        <dbReference type="ARBA" id="ARBA00022997"/>
    </source>
</evidence>
<evidence type="ECO:0000256" key="5">
    <source>
        <dbReference type="ARBA" id="ARBA00022801"/>
    </source>
</evidence>
<evidence type="ECO:0000256" key="6">
    <source>
        <dbReference type="ARBA" id="ARBA00022833"/>
    </source>
</evidence>
<evidence type="ECO:0000256" key="8">
    <source>
        <dbReference type="ARBA" id="ARBA00023049"/>
    </source>
</evidence>
<dbReference type="SUPFAM" id="SSF55031">
    <property type="entry name" value="Bacterial exopeptidase dimerisation domain"/>
    <property type="match status" value="1"/>
</dbReference>
<evidence type="ECO:0000256" key="2">
    <source>
        <dbReference type="ARBA" id="ARBA00006247"/>
    </source>
</evidence>
<organism evidence="9 10">
    <name type="scientific">Caproiciproducens faecalis</name>
    <dbReference type="NCBI Taxonomy" id="2820301"/>
    <lineage>
        <taxon>Bacteria</taxon>
        <taxon>Bacillati</taxon>
        <taxon>Bacillota</taxon>
        <taxon>Clostridia</taxon>
        <taxon>Eubacteriales</taxon>
        <taxon>Acutalibacteraceae</taxon>
        <taxon>Caproiciproducens</taxon>
    </lineage>
</organism>
<gene>
    <name evidence="9" type="ORF">J5W02_03150</name>
</gene>
<dbReference type="InterPro" id="IPR036264">
    <property type="entry name" value="Bact_exopeptidase_dim_dom"/>
</dbReference>
<keyword evidence="3" id="KW-0645">Protease</keyword>
<evidence type="ECO:0000256" key="3">
    <source>
        <dbReference type="ARBA" id="ARBA00022670"/>
    </source>
</evidence>
<dbReference type="InterPro" id="IPR010964">
    <property type="entry name" value="M20A_pepV-rel"/>
</dbReference>
<keyword evidence="6" id="KW-0862">Zinc</keyword>
<evidence type="ECO:0000313" key="10">
    <source>
        <dbReference type="Proteomes" id="UP000719942"/>
    </source>
</evidence>
<evidence type="ECO:0000313" key="9">
    <source>
        <dbReference type="EMBL" id="MBW7571801.1"/>
    </source>
</evidence>
<comment type="similarity">
    <text evidence="2">Belongs to the peptidase M20A family.</text>
</comment>
<dbReference type="InterPro" id="IPR002933">
    <property type="entry name" value="Peptidase_M20"/>
</dbReference>
<dbReference type="SUPFAM" id="SSF53187">
    <property type="entry name" value="Zn-dependent exopeptidases"/>
    <property type="match status" value="1"/>
</dbReference>
<protein>
    <submittedName>
        <fullName evidence="9">Sapep family Mn(2+)-dependent dipeptidase</fullName>
        <ecNumber evidence="9">3.4.13.-</ecNumber>
    </submittedName>
</protein>
<accession>A0ABS7DMM5</accession>
<keyword evidence="7 9" id="KW-0224">Dipeptidase</keyword>
<dbReference type="EMBL" id="JAGFNZ010000001">
    <property type="protein sequence ID" value="MBW7571801.1"/>
    <property type="molecule type" value="Genomic_DNA"/>
</dbReference>
<name>A0ABS7DMM5_9FIRM</name>
<dbReference type="GO" id="GO:0016805">
    <property type="term" value="F:dipeptidase activity"/>
    <property type="evidence" value="ECO:0007669"/>
    <property type="project" value="UniProtKB-KW"/>
</dbReference>
<dbReference type="EC" id="3.4.13.-" evidence="9"/>
<dbReference type="Proteomes" id="UP000719942">
    <property type="component" value="Unassembled WGS sequence"/>
</dbReference>
<dbReference type="Gene3D" id="3.40.630.10">
    <property type="entry name" value="Zn peptidases"/>
    <property type="match status" value="1"/>
</dbReference>
<dbReference type="Pfam" id="PF01546">
    <property type="entry name" value="Peptidase_M20"/>
    <property type="match status" value="1"/>
</dbReference>
<keyword evidence="8" id="KW-0482">Metalloprotease</keyword>
<sequence>MSFGSKILKYQEEIIHDLAELVTIPSVRSEAKEGMPFGEEPARALNRILEMAANMGFATKNVDNYAGHAEYGEGSEVAAVVAHMDIVPAGEGWDTDPFTLTKKGNLYYGRGTADDKGAAVVALYCLKALKDENIQPKRRLRAIFGAGEETASNDLEMYLQSEQMPVMAFTPDSEYGICNREKGILRLTVSSKEHTSAVVRQFSAGTVVNAVPAKAKAVVMCTEEVLAKLQSAADRVEGEFHFEKTEDGTEITSIGTASHAMQPQEGFNAATHLMKLLGEVFSEEELGGLISFVNRSIGTELHGESLGVNVSDKESGPLTLNVGLVGIYDDTESIGIDIRYPVTAKGKDVFSSIAASALQYGLETTLNQENKPLFLPESSPFITLLQDSFAAVTGKPAEVYATGGGTYARAFEGRAVAFGPFFPDEPDRRLHNTNENIDIDRFMVHAQVCLEAMYRMLTQ</sequence>
<evidence type="ECO:0000256" key="1">
    <source>
        <dbReference type="ARBA" id="ARBA00001947"/>
    </source>
</evidence>
<evidence type="ECO:0000256" key="4">
    <source>
        <dbReference type="ARBA" id="ARBA00022723"/>
    </source>
</evidence>
<dbReference type="RefSeq" id="WP_219964188.1">
    <property type="nucleotide sequence ID" value="NZ_JAGFNZ010000001.1"/>
</dbReference>
<keyword evidence="4" id="KW-0479">Metal-binding</keyword>
<dbReference type="InterPro" id="IPR050072">
    <property type="entry name" value="Peptidase_M20A"/>
</dbReference>
<keyword evidence="10" id="KW-1185">Reference proteome</keyword>
<dbReference type="PANTHER" id="PTHR43808:SF31">
    <property type="entry name" value="N-ACETYL-L-CITRULLINE DEACETYLASE"/>
    <property type="match status" value="1"/>
</dbReference>
<comment type="caution">
    <text evidence="9">The sequence shown here is derived from an EMBL/GenBank/DDBJ whole genome shotgun (WGS) entry which is preliminary data.</text>
</comment>
<comment type="cofactor">
    <cofactor evidence="1">
        <name>Zn(2+)</name>
        <dbReference type="ChEBI" id="CHEBI:29105"/>
    </cofactor>
</comment>
<proteinExistence type="inferred from homology"/>
<keyword evidence="5 9" id="KW-0378">Hydrolase</keyword>